<proteinExistence type="predicted"/>
<dbReference type="AlphaFoldDB" id="X1ABD4"/>
<dbReference type="InterPro" id="IPR047698">
    <property type="entry name" value="ArsF-like"/>
</dbReference>
<comment type="caution">
    <text evidence="1">The sequence shown here is derived from an EMBL/GenBank/DDBJ whole genome shotgun (WGS) entry which is preliminary data.</text>
</comment>
<evidence type="ECO:0008006" key="2">
    <source>
        <dbReference type="Google" id="ProtNLM"/>
    </source>
</evidence>
<protein>
    <recommendedName>
        <fullName evidence="2">Thioredoxin domain-containing protein</fullName>
    </recommendedName>
</protein>
<evidence type="ECO:0000313" key="1">
    <source>
        <dbReference type="EMBL" id="GAG79149.1"/>
    </source>
</evidence>
<dbReference type="SUPFAM" id="SSF52833">
    <property type="entry name" value="Thioredoxin-like"/>
    <property type="match status" value="1"/>
</dbReference>
<gene>
    <name evidence="1" type="ORF">S01H4_23595</name>
</gene>
<organism evidence="1">
    <name type="scientific">marine sediment metagenome</name>
    <dbReference type="NCBI Taxonomy" id="412755"/>
    <lineage>
        <taxon>unclassified sequences</taxon>
        <taxon>metagenomes</taxon>
        <taxon>ecological metagenomes</taxon>
    </lineage>
</organism>
<reference evidence="1" key="1">
    <citation type="journal article" date="2014" name="Front. Microbiol.">
        <title>High frequency of phylogenetically diverse reductive dehalogenase-homologous genes in deep subseafloor sedimentary metagenomes.</title>
        <authorList>
            <person name="Kawai M."/>
            <person name="Futagami T."/>
            <person name="Toyoda A."/>
            <person name="Takaki Y."/>
            <person name="Nishi S."/>
            <person name="Hori S."/>
            <person name="Arai W."/>
            <person name="Tsubouchi T."/>
            <person name="Morono Y."/>
            <person name="Uchiyama I."/>
            <person name="Ito T."/>
            <person name="Fujiyama A."/>
            <person name="Inagaki F."/>
            <person name="Takami H."/>
        </authorList>
    </citation>
    <scope>NUCLEOTIDE SEQUENCE</scope>
    <source>
        <strain evidence="1">Expedition CK06-06</strain>
    </source>
</reference>
<name>X1ABD4_9ZZZZ</name>
<dbReference type="EMBL" id="BART01010969">
    <property type="protein sequence ID" value="GAG79149.1"/>
    <property type="molecule type" value="Genomic_DNA"/>
</dbReference>
<dbReference type="InterPro" id="IPR036249">
    <property type="entry name" value="Thioredoxin-like_sf"/>
</dbReference>
<dbReference type="Gene3D" id="3.40.30.10">
    <property type="entry name" value="Glutaredoxin"/>
    <property type="match status" value="1"/>
</dbReference>
<feature type="non-terminal residue" evidence="1">
    <location>
        <position position="125"/>
    </location>
</feature>
<dbReference type="NCBIfam" id="NF040494">
    <property type="entry name" value="nitrored_ArsF"/>
    <property type="match status" value="1"/>
</dbReference>
<accession>X1ABD4</accession>
<sequence length="125" mass="13980">MKKTGTSLLMLLFVLNVIACNNTQSNNNSSSDDSTKTEKLEVYYFHGTRRCVTCIAVGEVSSELVKSKYEDNENVKFIDINIDEPGNEKLVEKFQVSGSGLYVFNGKDIENITAFAFQHARTNPD</sequence>